<proteinExistence type="predicted"/>
<protein>
    <submittedName>
        <fullName evidence="2">Uncharacterized protein</fullName>
    </submittedName>
</protein>
<dbReference type="AlphaFoldDB" id="A8SI61"/>
<dbReference type="EMBL" id="ABEE02000009">
    <property type="protein sequence ID" value="EDP24831.1"/>
    <property type="molecule type" value="Genomic_DNA"/>
</dbReference>
<reference evidence="2 3" key="1">
    <citation type="submission" date="2007-09" db="EMBL/GenBank/DDBJ databases">
        <title>Draft genome sequence of Peptostreptococcus micros (ATCC 33270).</title>
        <authorList>
            <person name="Sudarsanam P."/>
            <person name="Ley R."/>
            <person name="Guruge J."/>
            <person name="Turnbaugh P.J."/>
            <person name="Mahowald M."/>
            <person name="Liep D."/>
            <person name="Gordon J."/>
        </authorList>
    </citation>
    <scope>NUCLEOTIDE SEQUENCE [LARGE SCALE GENOMIC DNA]</scope>
    <source>
        <strain evidence="2 3">ATCC 33270</strain>
    </source>
</reference>
<keyword evidence="1" id="KW-0812">Transmembrane</keyword>
<organism evidence="2 3">
    <name type="scientific">Parvimonas micra ATCC 33270</name>
    <dbReference type="NCBI Taxonomy" id="411465"/>
    <lineage>
        <taxon>Bacteria</taxon>
        <taxon>Bacillati</taxon>
        <taxon>Bacillota</taxon>
        <taxon>Tissierellia</taxon>
        <taxon>Tissierellales</taxon>
        <taxon>Peptoniphilaceae</taxon>
        <taxon>Parvimonas</taxon>
    </lineage>
</organism>
<gene>
    <name evidence="2" type="ORF">PEPMIC_00024</name>
</gene>
<feature type="transmembrane region" description="Helical" evidence="1">
    <location>
        <begin position="21"/>
        <end position="37"/>
    </location>
</feature>
<reference evidence="2 3" key="2">
    <citation type="submission" date="2007-09" db="EMBL/GenBank/DDBJ databases">
        <authorList>
            <person name="Fulton L."/>
            <person name="Clifton S."/>
            <person name="Fulton B."/>
            <person name="Xu J."/>
            <person name="Minx P."/>
            <person name="Pepin K.H."/>
            <person name="Johnson M."/>
            <person name="Thiruvilangam P."/>
            <person name="Bhonagiri V."/>
            <person name="Nash W.E."/>
            <person name="Mardis E.R."/>
            <person name="Wilson R.K."/>
        </authorList>
    </citation>
    <scope>NUCLEOTIDE SEQUENCE [LARGE SCALE GENOMIC DNA]</scope>
    <source>
        <strain evidence="2 3">ATCC 33270</strain>
    </source>
</reference>
<sequence length="43" mass="5161">MIVKKEWRSKKTVGSKFTSPLYIYTGYFLFGVIPVYIRRELNM</sequence>
<name>A8SI61_9FIRM</name>
<dbReference type="Proteomes" id="UP000003162">
    <property type="component" value="Unassembled WGS sequence"/>
</dbReference>
<evidence type="ECO:0000256" key="1">
    <source>
        <dbReference type="SAM" id="Phobius"/>
    </source>
</evidence>
<evidence type="ECO:0000313" key="3">
    <source>
        <dbReference type="Proteomes" id="UP000003162"/>
    </source>
</evidence>
<dbReference type="HOGENOM" id="CLU_3237203_0_0_9"/>
<accession>A8SI61</accession>
<comment type="caution">
    <text evidence="2">The sequence shown here is derived from an EMBL/GenBank/DDBJ whole genome shotgun (WGS) entry which is preliminary data.</text>
</comment>
<keyword evidence="1" id="KW-0472">Membrane</keyword>
<evidence type="ECO:0000313" key="2">
    <source>
        <dbReference type="EMBL" id="EDP24831.1"/>
    </source>
</evidence>
<keyword evidence="1" id="KW-1133">Transmembrane helix</keyword>